<sequence>MPLYRLLARIGFAIYARKLRRAGRSDELAERLARGPERQESGPLIWVHAASNGEVTSARAMIQELLSAAPDLTVLVTVNSQTARDLVESWGVRRIRSAFAPFDTRPALRAFLDRWQPLALIVIEAELWPERIAMCARHAVPVFVIGARMSEGSYRAWRWLPFVMRRMLRSVRMLCAQDPASQARFRALGLPDSRLGPLVNLKATHAALPPDAEHGLPWRREDTFLAASTHEGEEEVVLDAFDRARLHRPELRLVLAPRHPRRRDDIEAMLRKRGLDFATRSRGTPIQPRTSVYLADTMGEMALWYSAAGIVFVGGSLVDRGGHTPFEPAAHDCAILHGPHVSNSAPAYAALRAGNAAIEVTDAHSLARALVTLGNPAAQAELGRKGREALAALADPSGLAAFRQELAQATGLPLAP</sequence>
<organism evidence="12 13">
    <name type="scientific">Albidovulum inexpectatum</name>
    <dbReference type="NCBI Taxonomy" id="196587"/>
    <lineage>
        <taxon>Bacteria</taxon>
        <taxon>Pseudomonadati</taxon>
        <taxon>Pseudomonadota</taxon>
        <taxon>Alphaproteobacteria</taxon>
        <taxon>Rhodobacterales</taxon>
        <taxon>Paracoccaceae</taxon>
        <taxon>Albidovulum</taxon>
    </lineage>
</organism>
<evidence type="ECO:0000256" key="5">
    <source>
        <dbReference type="ARBA" id="ARBA00022679"/>
    </source>
</evidence>
<feature type="domain" description="3-deoxy-D-manno-octulosonic-acid transferase N-terminal" evidence="11">
    <location>
        <begin position="27"/>
        <end position="203"/>
    </location>
</feature>
<proteinExistence type="inferred from homology"/>
<evidence type="ECO:0000256" key="8">
    <source>
        <dbReference type="PIRSR" id="PIRSR639901-1"/>
    </source>
</evidence>
<dbReference type="InterPro" id="IPR038107">
    <property type="entry name" value="Glycos_transf_N_sf"/>
</dbReference>
<feature type="site" description="Transition state stabilizer" evidence="9">
    <location>
        <position position="202"/>
    </location>
</feature>
<evidence type="ECO:0000256" key="3">
    <source>
        <dbReference type="ARBA" id="ARBA00012621"/>
    </source>
</evidence>
<protein>
    <recommendedName>
        <fullName evidence="4 10">3-deoxy-D-manno-octulosonic acid transferase</fullName>
        <shortName evidence="10">Kdo transferase</shortName>
        <ecNumber evidence="3 10">2.4.99.12</ecNumber>
    </recommendedName>
    <alternativeName>
        <fullName evidence="6 10">Lipid IV(A) 3-deoxy-D-manno-octulosonic acid transferase</fullName>
    </alternativeName>
</protein>
<keyword evidence="10" id="KW-1003">Cell membrane</keyword>
<evidence type="ECO:0000256" key="4">
    <source>
        <dbReference type="ARBA" id="ARBA00019077"/>
    </source>
</evidence>
<dbReference type="InterPro" id="IPR039901">
    <property type="entry name" value="Kdotransferase"/>
</dbReference>
<keyword evidence="5 10" id="KW-0808">Transferase</keyword>
<dbReference type="GO" id="GO:0005886">
    <property type="term" value="C:plasma membrane"/>
    <property type="evidence" value="ECO:0007669"/>
    <property type="project" value="UniProtKB-SubCell"/>
</dbReference>
<comment type="subcellular location">
    <subcellularLocation>
        <location evidence="10">Cell membrane</location>
    </subcellularLocation>
</comment>
<dbReference type="GO" id="GO:0009244">
    <property type="term" value="P:lipopolysaccharide core region biosynthetic process"/>
    <property type="evidence" value="ECO:0007669"/>
    <property type="project" value="UniProtKB-UniRule"/>
</dbReference>
<evidence type="ECO:0000256" key="6">
    <source>
        <dbReference type="ARBA" id="ARBA00031445"/>
    </source>
</evidence>
<dbReference type="RefSeq" id="WP_104069879.1">
    <property type="nucleotide sequence ID" value="NZ_PRDS01000003.1"/>
</dbReference>
<keyword evidence="10" id="KW-0472">Membrane</keyword>
<dbReference type="GO" id="GO:0043842">
    <property type="term" value="F:Kdo transferase activity"/>
    <property type="evidence" value="ECO:0007669"/>
    <property type="project" value="UniProtKB-EC"/>
</dbReference>
<dbReference type="UniPathway" id="UPA00958"/>
<dbReference type="Gene3D" id="3.40.50.11720">
    <property type="entry name" value="3-Deoxy-D-manno-octulosonic-acid transferase, N-terminal domain"/>
    <property type="match status" value="1"/>
</dbReference>
<comment type="pathway">
    <text evidence="2 10">Bacterial outer membrane biogenesis; LPS core biosynthesis.</text>
</comment>
<dbReference type="Proteomes" id="UP000239736">
    <property type="component" value="Unassembled WGS sequence"/>
</dbReference>
<accession>A0A2S5JIM0</accession>
<dbReference type="GO" id="GO:0009245">
    <property type="term" value="P:lipid A biosynthetic process"/>
    <property type="evidence" value="ECO:0007669"/>
    <property type="project" value="TreeGrafter"/>
</dbReference>
<dbReference type="SUPFAM" id="SSF53756">
    <property type="entry name" value="UDP-Glycosyltransferase/glycogen phosphorylase"/>
    <property type="match status" value="1"/>
</dbReference>
<evidence type="ECO:0000256" key="10">
    <source>
        <dbReference type="RuleBase" id="RU365103"/>
    </source>
</evidence>
<evidence type="ECO:0000313" key="12">
    <source>
        <dbReference type="EMBL" id="PPB81105.1"/>
    </source>
</evidence>
<keyword evidence="10" id="KW-0448">Lipopolysaccharide biosynthesis</keyword>
<gene>
    <name evidence="12" type="ORF">LV82_01144</name>
</gene>
<keyword evidence="13" id="KW-1185">Reference proteome</keyword>
<dbReference type="Pfam" id="PF04413">
    <property type="entry name" value="Glycos_transf_N"/>
    <property type="match status" value="1"/>
</dbReference>
<comment type="caution">
    <text evidence="12">The sequence shown here is derived from an EMBL/GenBank/DDBJ whole genome shotgun (WGS) entry which is preliminary data.</text>
</comment>
<dbReference type="Gene3D" id="3.40.50.2000">
    <property type="entry name" value="Glycogen Phosphorylase B"/>
    <property type="match status" value="1"/>
</dbReference>
<reference evidence="12 13" key="1">
    <citation type="submission" date="2018-01" db="EMBL/GenBank/DDBJ databases">
        <title>Genomic Encyclopedia of Archaeal and Bacterial Type Strains, Phase II (KMG-II): from individual species to whole genera.</title>
        <authorList>
            <person name="Goeker M."/>
        </authorList>
    </citation>
    <scope>NUCLEOTIDE SEQUENCE [LARGE SCALE GENOMIC DNA]</scope>
    <source>
        <strain evidence="12 13">DSM 12048</strain>
    </source>
</reference>
<evidence type="ECO:0000256" key="2">
    <source>
        <dbReference type="ARBA" id="ARBA00004713"/>
    </source>
</evidence>
<dbReference type="EMBL" id="PRDS01000003">
    <property type="protein sequence ID" value="PPB81105.1"/>
    <property type="molecule type" value="Genomic_DNA"/>
</dbReference>
<dbReference type="AlphaFoldDB" id="A0A2S5JIM0"/>
<comment type="function">
    <text evidence="1 10">Involved in lipopolysaccharide (LPS) biosynthesis. Catalyzes the transfer of 3-deoxy-D-manno-octulosonate (Kdo) residue(s) from CMP-Kdo to lipid IV(A), the tetraacyldisaccharide-1,4'-bisphosphate precursor of lipid A.</text>
</comment>
<dbReference type="EC" id="2.4.99.12" evidence="3 10"/>
<evidence type="ECO:0000313" key="13">
    <source>
        <dbReference type="Proteomes" id="UP000239736"/>
    </source>
</evidence>
<evidence type="ECO:0000259" key="11">
    <source>
        <dbReference type="Pfam" id="PF04413"/>
    </source>
</evidence>
<comment type="catalytic activity">
    <reaction evidence="7 10">
        <text>lipid IVA (E. coli) + CMP-3-deoxy-beta-D-manno-octulosonate = alpha-Kdo-(2-&gt;6)-lipid IVA (E. coli) + CMP + H(+)</text>
        <dbReference type="Rhea" id="RHEA:28066"/>
        <dbReference type="ChEBI" id="CHEBI:15378"/>
        <dbReference type="ChEBI" id="CHEBI:58603"/>
        <dbReference type="ChEBI" id="CHEBI:60364"/>
        <dbReference type="ChEBI" id="CHEBI:60377"/>
        <dbReference type="ChEBI" id="CHEBI:85987"/>
        <dbReference type="EC" id="2.4.99.12"/>
    </reaction>
</comment>
<feature type="site" description="Transition state stabilizer" evidence="9">
    <location>
        <position position="124"/>
    </location>
</feature>
<evidence type="ECO:0000256" key="1">
    <source>
        <dbReference type="ARBA" id="ARBA00003394"/>
    </source>
</evidence>
<dbReference type="InterPro" id="IPR007507">
    <property type="entry name" value="Glycos_transf_N"/>
</dbReference>
<dbReference type="PANTHER" id="PTHR42755">
    <property type="entry name" value="3-DEOXY-MANNO-OCTULOSONATE CYTIDYLYLTRANSFERASE"/>
    <property type="match status" value="1"/>
</dbReference>
<evidence type="ECO:0000256" key="7">
    <source>
        <dbReference type="ARBA" id="ARBA00049183"/>
    </source>
</evidence>
<evidence type="ECO:0000256" key="9">
    <source>
        <dbReference type="PIRSR" id="PIRSR639901-2"/>
    </source>
</evidence>
<dbReference type="OrthoDB" id="9789797at2"/>
<dbReference type="PANTHER" id="PTHR42755:SF1">
    <property type="entry name" value="3-DEOXY-D-MANNO-OCTULOSONIC ACID TRANSFERASE, MITOCHONDRIAL-RELATED"/>
    <property type="match status" value="1"/>
</dbReference>
<comment type="similarity">
    <text evidence="10">Belongs to the glycosyltransferase group 1 family.</text>
</comment>
<name>A0A2S5JIM0_9RHOB</name>
<feature type="active site" description="Proton acceptor" evidence="8">
    <location>
        <position position="54"/>
    </location>
</feature>